<evidence type="ECO:0000313" key="3">
    <source>
        <dbReference type="Proteomes" id="UP000527355"/>
    </source>
</evidence>
<gene>
    <name evidence="2" type="ORF">mMyoMyo1_011550</name>
</gene>
<feature type="region of interest" description="Disordered" evidence="1">
    <location>
        <begin position="56"/>
        <end position="127"/>
    </location>
</feature>
<keyword evidence="3" id="KW-1185">Reference proteome</keyword>
<dbReference type="AlphaFoldDB" id="A0A7J7QV01"/>
<evidence type="ECO:0000313" key="2">
    <source>
        <dbReference type="EMBL" id="KAF6267744.1"/>
    </source>
</evidence>
<dbReference type="PANTHER" id="PTHR48490">
    <property type="entry name" value="INTERLEUKIN-32"/>
    <property type="match status" value="1"/>
</dbReference>
<comment type="caution">
    <text evidence="2">The sequence shown here is derived from an EMBL/GenBank/DDBJ whole genome shotgun (WGS) entry which is preliminary data.</text>
</comment>
<dbReference type="Proteomes" id="UP000527355">
    <property type="component" value="Unassembled WGS sequence"/>
</dbReference>
<proteinExistence type="predicted"/>
<sequence>MGGSKTFQDLEKMRSKMHKDLDTFCDKLKSEEEDQVGTGPEELEISIREALLDTVSAHSENNQESTPSLPGQQQELRHRVRSRVCPGHEDAGFPGQKPGPERHSEQDSEPKGPRNRSPGTQKPGESFCERVLRLFQC</sequence>
<protein>
    <submittedName>
        <fullName evidence="2">Uncharacterized protein</fullName>
    </submittedName>
</protein>
<dbReference type="InterPro" id="IPR028067">
    <property type="entry name" value="IL-32"/>
</dbReference>
<organism evidence="2 3">
    <name type="scientific">Myotis myotis</name>
    <name type="common">Greater mouse-eared bat</name>
    <name type="synonym">Vespertilio myotis</name>
    <dbReference type="NCBI Taxonomy" id="51298"/>
    <lineage>
        <taxon>Eukaryota</taxon>
        <taxon>Metazoa</taxon>
        <taxon>Chordata</taxon>
        <taxon>Craniata</taxon>
        <taxon>Vertebrata</taxon>
        <taxon>Euteleostomi</taxon>
        <taxon>Mammalia</taxon>
        <taxon>Eutheria</taxon>
        <taxon>Laurasiatheria</taxon>
        <taxon>Chiroptera</taxon>
        <taxon>Yangochiroptera</taxon>
        <taxon>Vespertilionidae</taxon>
        <taxon>Myotis</taxon>
    </lineage>
</organism>
<accession>A0A7J7QV01</accession>
<dbReference type="EMBL" id="JABWUV010000052">
    <property type="protein sequence ID" value="KAF6267744.1"/>
    <property type="molecule type" value="Genomic_DNA"/>
</dbReference>
<dbReference type="VEuPathDB" id="HostDB:GeneID_118656860"/>
<name>A0A7J7QV01_MYOMY</name>
<dbReference type="PANTHER" id="PTHR48490:SF1">
    <property type="entry name" value="INTERLEUKIN-32"/>
    <property type="match status" value="1"/>
</dbReference>
<dbReference type="GO" id="GO:0006955">
    <property type="term" value="P:immune response"/>
    <property type="evidence" value="ECO:0007669"/>
    <property type="project" value="InterPro"/>
</dbReference>
<feature type="compositionally biased region" description="Basic and acidic residues" evidence="1">
    <location>
        <begin position="99"/>
        <end position="112"/>
    </location>
</feature>
<evidence type="ECO:0000256" key="1">
    <source>
        <dbReference type="SAM" id="MobiDB-lite"/>
    </source>
</evidence>
<feature type="compositionally biased region" description="Polar residues" evidence="1">
    <location>
        <begin position="56"/>
        <end position="74"/>
    </location>
</feature>
<reference evidence="2 3" key="1">
    <citation type="journal article" date="2020" name="Nature">
        <title>Six reference-quality genomes reveal evolution of bat adaptations.</title>
        <authorList>
            <person name="Jebb D."/>
            <person name="Huang Z."/>
            <person name="Pippel M."/>
            <person name="Hughes G.M."/>
            <person name="Lavrichenko K."/>
            <person name="Devanna P."/>
            <person name="Winkler S."/>
            <person name="Jermiin L.S."/>
            <person name="Skirmuntt E.C."/>
            <person name="Katzourakis A."/>
            <person name="Burkitt-Gray L."/>
            <person name="Ray D.A."/>
            <person name="Sullivan K.A.M."/>
            <person name="Roscito J.G."/>
            <person name="Kirilenko B.M."/>
            <person name="Davalos L.M."/>
            <person name="Corthals A.P."/>
            <person name="Power M.L."/>
            <person name="Jones G."/>
            <person name="Ransome R.D."/>
            <person name="Dechmann D.K.N."/>
            <person name="Locatelli A.G."/>
            <person name="Puechmaille S.J."/>
            <person name="Fedrigo O."/>
            <person name="Jarvis E.D."/>
            <person name="Hiller M."/>
            <person name="Vernes S.C."/>
            <person name="Myers E.W."/>
            <person name="Teeling E.C."/>
        </authorList>
    </citation>
    <scope>NUCLEOTIDE SEQUENCE [LARGE SCALE GENOMIC DNA]</scope>
    <source>
        <strain evidence="2">MMyoMyo1</strain>
        <tissue evidence="2">Flight muscle</tissue>
    </source>
</reference>